<dbReference type="EMBL" id="LAZR01054970">
    <property type="protein sequence ID" value="KKK77408.1"/>
    <property type="molecule type" value="Genomic_DNA"/>
</dbReference>
<accession>A0A0F8Y7V8</accession>
<feature type="non-terminal residue" evidence="1">
    <location>
        <position position="1"/>
    </location>
</feature>
<feature type="non-terminal residue" evidence="1">
    <location>
        <position position="396"/>
    </location>
</feature>
<protein>
    <submittedName>
        <fullName evidence="1">Uncharacterized protein</fullName>
    </submittedName>
</protein>
<organism evidence="1">
    <name type="scientific">marine sediment metagenome</name>
    <dbReference type="NCBI Taxonomy" id="412755"/>
    <lineage>
        <taxon>unclassified sequences</taxon>
        <taxon>metagenomes</taxon>
        <taxon>ecological metagenomes</taxon>
    </lineage>
</organism>
<evidence type="ECO:0000313" key="1">
    <source>
        <dbReference type="EMBL" id="KKK77408.1"/>
    </source>
</evidence>
<reference evidence="1" key="1">
    <citation type="journal article" date="2015" name="Nature">
        <title>Complex archaea that bridge the gap between prokaryotes and eukaryotes.</title>
        <authorList>
            <person name="Spang A."/>
            <person name="Saw J.H."/>
            <person name="Jorgensen S.L."/>
            <person name="Zaremba-Niedzwiedzka K."/>
            <person name="Martijn J."/>
            <person name="Lind A.E."/>
            <person name="van Eijk R."/>
            <person name="Schleper C."/>
            <person name="Guy L."/>
            <person name="Ettema T.J."/>
        </authorList>
    </citation>
    <scope>NUCLEOTIDE SEQUENCE</scope>
</reference>
<gene>
    <name evidence="1" type="ORF">LCGC14_2853920</name>
</gene>
<sequence>PEGSVQRIILEVEARQARWDFDTRYALKPFVEAQNDVRENFRILTSEHRGTNPERLNKLPTGRAKEINEGIDNFLSQFPGMNKTQVGRFKDRILTQVLDAESGKTIYDAGRQLTLMFDIAPVSRKIQNAAYDALRTLTTKGSTPTPTEIAGMRKALDHVLGAGTTSQLLNARRWTIKGGELVINTIGLPRAIMASSDGSAILRQSAGLGARMPVQWLKMVGRTFKSFFNPNFADDVRASIVKSGVVRLEGGEVVEMHTLARKVELFLASDASQLGLTFKEEEWMTSFASKWGWHLPRDSKGHLSAKLWDLEKVPFPIPLAQSERAYVVGLDKLRMDYFSNEVGRMIRHGMANGRPPAMRDFEQLALWVNNNTGRGKLLERLRSINPILNTVFFAPR</sequence>
<proteinExistence type="predicted"/>
<comment type="caution">
    <text evidence="1">The sequence shown here is derived from an EMBL/GenBank/DDBJ whole genome shotgun (WGS) entry which is preliminary data.</text>
</comment>
<name>A0A0F8Y7V8_9ZZZZ</name>
<dbReference type="AlphaFoldDB" id="A0A0F8Y7V8"/>